<dbReference type="AlphaFoldDB" id="A0A1M6ACY1"/>
<dbReference type="PANTHER" id="PTHR43523:SF6">
    <property type="entry name" value="GLYCOGEN BIOSYNTHESIS PROTEIN GLGD"/>
    <property type="match status" value="1"/>
</dbReference>
<feature type="domain" description="Glucose-1-phosphate adenylyltransferase/Bifunctional protein GlmU-like C-terminal hexapeptide" evidence="4">
    <location>
        <begin position="288"/>
        <end position="357"/>
    </location>
</feature>
<evidence type="ECO:0000313" key="6">
    <source>
        <dbReference type="Proteomes" id="UP000184052"/>
    </source>
</evidence>
<dbReference type="Proteomes" id="UP000184052">
    <property type="component" value="Unassembled WGS sequence"/>
</dbReference>
<dbReference type="NCBIfam" id="TIGR02092">
    <property type="entry name" value="glgD"/>
    <property type="match status" value="1"/>
</dbReference>
<evidence type="ECO:0000259" key="4">
    <source>
        <dbReference type="Pfam" id="PF24894"/>
    </source>
</evidence>
<dbReference type="InterPro" id="IPR011831">
    <property type="entry name" value="ADP-Glc_PPase"/>
</dbReference>
<name>A0A1M6ACY1_9FIRM</name>
<dbReference type="Pfam" id="PF00483">
    <property type="entry name" value="NTP_transferase"/>
    <property type="match status" value="1"/>
</dbReference>
<dbReference type="Gene3D" id="2.160.10.10">
    <property type="entry name" value="Hexapeptide repeat proteins"/>
    <property type="match status" value="1"/>
</dbReference>
<accession>A0A1M6ACY1</accession>
<dbReference type="SUPFAM" id="SSF53448">
    <property type="entry name" value="Nucleotide-diphospho-sugar transferases"/>
    <property type="match status" value="1"/>
</dbReference>
<dbReference type="Gene3D" id="3.90.550.10">
    <property type="entry name" value="Spore Coat Polysaccharide Biosynthesis Protein SpsA, Chain A"/>
    <property type="match status" value="1"/>
</dbReference>
<keyword evidence="6" id="KW-1185">Reference proteome</keyword>
<keyword evidence="2" id="KW-0320">Glycogen biosynthesis</keyword>
<comment type="similarity">
    <text evidence="1">Belongs to the bacterial/plant glucose-1-phosphate adenylyltransferase family.</text>
</comment>
<gene>
    <name evidence="5" type="ORF">SAMN02745751_00077</name>
</gene>
<dbReference type="RefSeq" id="WP_073045432.1">
    <property type="nucleotide sequence ID" value="NZ_FQZL01000004.1"/>
</dbReference>
<dbReference type="InterPro" id="IPR056818">
    <property type="entry name" value="GlmU/GlgC-like_hexapep"/>
</dbReference>
<dbReference type="GO" id="GO:0005978">
    <property type="term" value="P:glycogen biosynthetic process"/>
    <property type="evidence" value="ECO:0007669"/>
    <property type="project" value="UniProtKB-KW"/>
</dbReference>
<sequence length="375" mass="41854">MKNTVGVIINSQNQKDLDKMLLNRSIHTVPIGGKYRLIDFTLSNMINSGISKLGVIGSYKYRSLVDHLGKGENWNLSSKSNDLSILHGGKNVKVGQITRINLQDFLDNIAFFLKIPSTTKYFVISGCNIVSNMDIKKAVHYHIDNDADITMIYKKDYEGEIYNNEISLCTGGGDGKEIKNILHCGEDGGDCKNVFMDMIIINKATFMDILENAQQSGAIDLLDVILKNLNSLKVIGYSYQGYIRIINSINSYFDCSMDLLNADTRKRLFFGDCMIHAKSKDNHPTKYSTQSRVKNSLIASGAKIYGTVENSIVSRGVVVEPGARVKNCIIMQKCIIRRDAVLVDAIIDKYVEITESKILVGTKEKPLVMEKDLVL</sequence>
<dbReference type="InterPro" id="IPR011004">
    <property type="entry name" value="Trimer_LpxA-like_sf"/>
</dbReference>
<keyword evidence="5" id="KW-0808">Transferase</keyword>
<dbReference type="GO" id="GO:0008878">
    <property type="term" value="F:glucose-1-phosphate adenylyltransferase activity"/>
    <property type="evidence" value="ECO:0007669"/>
    <property type="project" value="InterPro"/>
</dbReference>
<dbReference type="EMBL" id="FQZL01000004">
    <property type="protein sequence ID" value="SHI34356.1"/>
    <property type="molecule type" value="Genomic_DNA"/>
</dbReference>
<dbReference type="InterPro" id="IPR029044">
    <property type="entry name" value="Nucleotide-diphossugar_trans"/>
</dbReference>
<evidence type="ECO:0000259" key="3">
    <source>
        <dbReference type="Pfam" id="PF00483"/>
    </source>
</evidence>
<keyword evidence="5" id="KW-0548">Nucleotidyltransferase</keyword>
<dbReference type="PANTHER" id="PTHR43523">
    <property type="entry name" value="GLUCOSE-1-PHOSPHATE ADENYLYLTRANSFERASE-RELATED"/>
    <property type="match status" value="1"/>
</dbReference>
<dbReference type="InterPro" id="IPR011832">
    <property type="entry name" value="GlgDAde_trans"/>
</dbReference>
<protein>
    <submittedName>
        <fullName evidence="5">Glucose-1-phosphate adenylyltransferase</fullName>
    </submittedName>
</protein>
<feature type="domain" description="Nucleotidyl transferase" evidence="3">
    <location>
        <begin position="28"/>
        <end position="154"/>
    </location>
</feature>
<organism evidence="5 6">
    <name type="scientific">Dethiosulfatibacter aminovorans DSM 17477</name>
    <dbReference type="NCBI Taxonomy" id="1121476"/>
    <lineage>
        <taxon>Bacteria</taxon>
        <taxon>Bacillati</taxon>
        <taxon>Bacillota</taxon>
        <taxon>Tissierellia</taxon>
        <taxon>Dethiosulfatibacter</taxon>
    </lineage>
</organism>
<dbReference type="CDD" id="cd04651">
    <property type="entry name" value="LbH_G1P_AT_C"/>
    <property type="match status" value="1"/>
</dbReference>
<dbReference type="STRING" id="1121476.SAMN02745751_00077"/>
<dbReference type="Pfam" id="PF24894">
    <property type="entry name" value="Hexapep_GlmU"/>
    <property type="match status" value="1"/>
</dbReference>
<evidence type="ECO:0000256" key="2">
    <source>
        <dbReference type="ARBA" id="ARBA00023056"/>
    </source>
</evidence>
<evidence type="ECO:0000256" key="1">
    <source>
        <dbReference type="ARBA" id="ARBA00010443"/>
    </source>
</evidence>
<dbReference type="SUPFAM" id="SSF51161">
    <property type="entry name" value="Trimeric LpxA-like enzymes"/>
    <property type="match status" value="1"/>
</dbReference>
<reference evidence="5 6" key="1">
    <citation type="submission" date="2016-11" db="EMBL/GenBank/DDBJ databases">
        <authorList>
            <person name="Jaros S."/>
            <person name="Januszkiewicz K."/>
            <person name="Wedrychowicz H."/>
        </authorList>
    </citation>
    <scope>NUCLEOTIDE SEQUENCE [LARGE SCALE GENOMIC DNA]</scope>
    <source>
        <strain evidence="5 6">DSM 17477</strain>
    </source>
</reference>
<dbReference type="InterPro" id="IPR005835">
    <property type="entry name" value="NTP_transferase_dom"/>
</dbReference>
<proteinExistence type="inferred from homology"/>
<dbReference type="OrthoDB" id="9803871at2"/>
<evidence type="ECO:0000313" key="5">
    <source>
        <dbReference type="EMBL" id="SHI34356.1"/>
    </source>
</evidence>